<feature type="transmembrane region" description="Helical" evidence="2">
    <location>
        <begin position="309"/>
        <end position="330"/>
    </location>
</feature>
<dbReference type="AlphaFoldDB" id="A0A2G5PGT7"/>
<feature type="region of interest" description="Disordered" evidence="1">
    <location>
        <begin position="19"/>
        <end position="38"/>
    </location>
</feature>
<feature type="region of interest" description="Disordered" evidence="1">
    <location>
        <begin position="65"/>
        <end position="192"/>
    </location>
</feature>
<protein>
    <recommendedName>
        <fullName evidence="5">FUSC family protein</fullName>
    </recommendedName>
</protein>
<keyword evidence="2" id="KW-0472">Membrane</keyword>
<keyword evidence="2" id="KW-1133">Transmembrane helix</keyword>
<organism evidence="3 4">
    <name type="scientific">Mycolicibacterium brumae</name>
    <dbReference type="NCBI Taxonomy" id="85968"/>
    <lineage>
        <taxon>Bacteria</taxon>
        <taxon>Bacillati</taxon>
        <taxon>Actinomycetota</taxon>
        <taxon>Actinomycetes</taxon>
        <taxon>Mycobacteriales</taxon>
        <taxon>Mycobacteriaceae</taxon>
        <taxon>Mycolicibacterium</taxon>
    </lineage>
</organism>
<accession>A0A2G5PGT7</accession>
<dbReference type="InterPro" id="IPR018247">
    <property type="entry name" value="EF_Hand_1_Ca_BS"/>
</dbReference>
<dbReference type="PROSITE" id="PS00018">
    <property type="entry name" value="EF_HAND_1"/>
    <property type="match status" value="1"/>
</dbReference>
<sequence>MSDADDTKRISVAELLAKNGTIGSPPVGGRRRRRRGNADAVTVAELTGEIPIIRSGAMPIVTDKDLKDAGYESAPEQVEEPPAEALAPESEIFEEAVEVEEIIAEDEPAVAEEPAAAEPAAEPEPEPEEPEESVAAVEVPPQRSSRPSPRRGGDRRPERSPDLRPLRRSLRSRPAPKTEEPAEETVVEEPQPAAVAAVEVEDAEWMSPDLADEVAVVDLELDADADDALFGGDSVADELARRRVNGEPEIVLDDSDAVDEDEAPPPSHDQPGFGHKLLRGLAIAAQSILAVALGGGLFLAFLRLWEWQNIIALVLSVLVILGLVVGVRIVRKTEDIASTLIAVVVGALITLGPLALLQSS</sequence>
<feature type="transmembrane region" description="Helical" evidence="2">
    <location>
        <begin position="277"/>
        <end position="302"/>
    </location>
</feature>
<reference evidence="3 4" key="1">
    <citation type="journal article" date="2017" name="Infect. Genet. Evol.">
        <title>The new phylogeny of the genus Mycobacterium: The old and the news.</title>
        <authorList>
            <person name="Tortoli E."/>
            <person name="Fedrizzi T."/>
            <person name="Meehan C.J."/>
            <person name="Trovato A."/>
            <person name="Grottola A."/>
            <person name="Giacobazzi E."/>
            <person name="Serpini G.F."/>
            <person name="Tagliazucchi S."/>
            <person name="Fabio A."/>
            <person name="Bettua C."/>
            <person name="Bertorelli R."/>
            <person name="Frascaro F."/>
            <person name="De Sanctis V."/>
            <person name="Pecorari M."/>
            <person name="Jousson O."/>
            <person name="Segata N."/>
            <person name="Cirillo D.M."/>
        </authorList>
    </citation>
    <scope>NUCLEOTIDE SEQUENCE [LARGE SCALE GENOMIC DNA]</scope>
    <source>
        <strain evidence="3 4">CIP1034565</strain>
    </source>
</reference>
<feature type="compositionally biased region" description="Low complexity" evidence="1">
    <location>
        <begin position="133"/>
        <end position="147"/>
    </location>
</feature>
<evidence type="ECO:0000256" key="2">
    <source>
        <dbReference type="SAM" id="Phobius"/>
    </source>
</evidence>
<feature type="compositionally biased region" description="Low complexity" evidence="1">
    <location>
        <begin position="111"/>
        <end position="120"/>
    </location>
</feature>
<feature type="compositionally biased region" description="Acidic residues" evidence="1">
    <location>
        <begin position="91"/>
        <end position="110"/>
    </location>
</feature>
<evidence type="ECO:0000313" key="4">
    <source>
        <dbReference type="Proteomes" id="UP000230551"/>
    </source>
</evidence>
<dbReference type="EMBL" id="PDCN02000001">
    <property type="protein sequence ID" value="PIB77511.1"/>
    <property type="molecule type" value="Genomic_DNA"/>
</dbReference>
<name>A0A2G5PGT7_9MYCO</name>
<feature type="compositionally biased region" description="Basic and acidic residues" evidence="1">
    <location>
        <begin position="151"/>
        <end position="165"/>
    </location>
</feature>
<keyword evidence="4" id="KW-1185">Reference proteome</keyword>
<dbReference type="OrthoDB" id="4764613at2"/>
<dbReference type="RefSeq" id="WP_090588606.1">
    <property type="nucleotide sequence ID" value="NZ_CP104302.1"/>
</dbReference>
<feature type="compositionally biased region" description="Acidic residues" evidence="1">
    <location>
        <begin position="121"/>
        <end position="132"/>
    </location>
</feature>
<gene>
    <name evidence="3" type="ORF">CQY22_000640</name>
</gene>
<dbReference type="STRING" id="85968.GCA_900073015_01718"/>
<evidence type="ECO:0000256" key="1">
    <source>
        <dbReference type="SAM" id="MobiDB-lite"/>
    </source>
</evidence>
<keyword evidence="2" id="KW-0812">Transmembrane</keyword>
<comment type="caution">
    <text evidence="3">The sequence shown here is derived from an EMBL/GenBank/DDBJ whole genome shotgun (WGS) entry which is preliminary data.</text>
</comment>
<proteinExistence type="predicted"/>
<dbReference type="Proteomes" id="UP000230551">
    <property type="component" value="Unassembled WGS sequence"/>
</dbReference>
<evidence type="ECO:0000313" key="3">
    <source>
        <dbReference type="EMBL" id="PIB77511.1"/>
    </source>
</evidence>
<evidence type="ECO:0008006" key="5">
    <source>
        <dbReference type="Google" id="ProtNLM"/>
    </source>
</evidence>
<feature type="transmembrane region" description="Helical" evidence="2">
    <location>
        <begin position="336"/>
        <end position="357"/>
    </location>
</feature>